<feature type="compositionally biased region" description="Basic and acidic residues" evidence="1">
    <location>
        <begin position="94"/>
        <end position="104"/>
    </location>
</feature>
<dbReference type="AlphaFoldDB" id="Q4W8B9"/>
<sequence length="111" mass="11428">MPLALLFALAALSSTPAPAADPAKAQPKTSGGIKAAAQSSAPVLDDVRVRLRCIGRADGRVSDCVVLSESRPGYGFGEAAVALMNGTATPPSRDGGRPIDRPFEHTIQFTP</sequence>
<organism evidence="3">
    <name type="scientific">Brevundimonas sp. NBRC 101024</name>
    <dbReference type="NCBI Taxonomy" id="1113698"/>
    <lineage>
        <taxon>Bacteria</taxon>
        <taxon>Pseudomonadati</taxon>
        <taxon>Pseudomonadota</taxon>
        <taxon>Alphaproteobacteria</taxon>
        <taxon>Caulobacterales</taxon>
        <taxon>Caulobacteraceae</taxon>
        <taxon>Brevundimonas</taxon>
    </lineage>
</organism>
<evidence type="ECO:0000256" key="2">
    <source>
        <dbReference type="SAM" id="SignalP"/>
    </source>
</evidence>
<name>Q4W8B9_9CAUL</name>
<evidence type="ECO:0008006" key="4">
    <source>
        <dbReference type="Google" id="ProtNLM"/>
    </source>
</evidence>
<feature type="chain" id="PRO_5004245409" description="TonB C-terminal domain-containing protein" evidence="2">
    <location>
        <begin position="20"/>
        <end position="111"/>
    </location>
</feature>
<evidence type="ECO:0000256" key="1">
    <source>
        <dbReference type="SAM" id="MobiDB-lite"/>
    </source>
</evidence>
<reference evidence="3" key="1">
    <citation type="journal article" date="2005" name="Appl. Environ. Microbiol.">
        <title>Elucidation of a Carotenoid Biosynthesis Gene Cluster Encoding a Novel Enzyme, 2,2'-beta-Hydroxylase, from Brevundimonas sp. Strain SD212 and Combinatorial Biosynthesis of New or Rare Xanthophylls.</title>
        <authorList>
            <person name="Nishida Y."/>
            <person name="Adachi K."/>
            <person name="Kasai H."/>
            <person name="Shizuri Y."/>
            <person name="Shindo K."/>
            <person name="Sawabe A."/>
            <person name="Komemushi S."/>
            <person name="Miki W."/>
            <person name="Misawa N."/>
        </authorList>
    </citation>
    <scope>NUCLEOTIDE SEQUENCE</scope>
    <source>
        <strain evidence="3">SD212</strain>
    </source>
</reference>
<evidence type="ECO:0000313" key="3">
    <source>
        <dbReference type="EMBL" id="BAD99405.1"/>
    </source>
</evidence>
<feature type="compositionally biased region" description="Low complexity" evidence="1">
    <location>
        <begin position="15"/>
        <end position="27"/>
    </location>
</feature>
<dbReference type="EMBL" id="AB181388">
    <property type="protein sequence ID" value="BAD99405.1"/>
    <property type="molecule type" value="Genomic_DNA"/>
</dbReference>
<feature type="signal peptide" evidence="2">
    <location>
        <begin position="1"/>
        <end position="19"/>
    </location>
</feature>
<accession>Q4W8B9</accession>
<feature type="region of interest" description="Disordered" evidence="1">
    <location>
        <begin position="88"/>
        <end position="111"/>
    </location>
</feature>
<protein>
    <recommendedName>
        <fullName evidence="4">TonB C-terminal domain-containing protein</fullName>
    </recommendedName>
</protein>
<keyword evidence="2" id="KW-0732">Signal</keyword>
<feature type="region of interest" description="Disordered" evidence="1">
    <location>
        <begin position="15"/>
        <end position="37"/>
    </location>
</feature>
<proteinExistence type="predicted"/>
<dbReference type="SUPFAM" id="SSF74653">
    <property type="entry name" value="TolA/TonB C-terminal domain"/>
    <property type="match status" value="1"/>
</dbReference>
<dbReference type="Gene3D" id="3.30.1150.10">
    <property type="match status" value="1"/>
</dbReference>